<evidence type="ECO:0000313" key="2">
    <source>
        <dbReference type="EMBL" id="THV44913.1"/>
    </source>
</evidence>
<keyword evidence="1" id="KW-0175">Coiled coil</keyword>
<reference evidence="2 3" key="1">
    <citation type="submission" date="2017-12" db="EMBL/GenBank/DDBJ databases">
        <title>Comparative genomics of Botrytis spp.</title>
        <authorList>
            <person name="Valero-Jimenez C.A."/>
            <person name="Tapia P."/>
            <person name="Veloso J."/>
            <person name="Silva-Moreno E."/>
            <person name="Staats M."/>
            <person name="Valdes J.H."/>
            <person name="Van Kan J.A.L."/>
        </authorList>
    </citation>
    <scope>NUCLEOTIDE SEQUENCE [LARGE SCALE GENOMIC DNA]</scope>
    <source>
        <strain evidence="2 3">MUCL435</strain>
    </source>
</reference>
<dbReference type="EMBL" id="PQXL01000556">
    <property type="protein sequence ID" value="THV44913.1"/>
    <property type="molecule type" value="Genomic_DNA"/>
</dbReference>
<evidence type="ECO:0000256" key="1">
    <source>
        <dbReference type="SAM" id="Coils"/>
    </source>
</evidence>
<accession>A0A4S8QJC4</accession>
<name>A0A4S8QJC4_9HELO</name>
<protein>
    <submittedName>
        <fullName evidence="2">Uncharacterized protein</fullName>
    </submittedName>
</protein>
<dbReference type="OrthoDB" id="8954335at2759"/>
<organism evidence="2 3">
    <name type="scientific">Botrytis galanthina</name>
    <dbReference type="NCBI Taxonomy" id="278940"/>
    <lineage>
        <taxon>Eukaryota</taxon>
        <taxon>Fungi</taxon>
        <taxon>Dikarya</taxon>
        <taxon>Ascomycota</taxon>
        <taxon>Pezizomycotina</taxon>
        <taxon>Leotiomycetes</taxon>
        <taxon>Helotiales</taxon>
        <taxon>Sclerotiniaceae</taxon>
        <taxon>Botrytis</taxon>
    </lineage>
</organism>
<evidence type="ECO:0000313" key="3">
    <source>
        <dbReference type="Proteomes" id="UP000308671"/>
    </source>
</evidence>
<proteinExistence type="predicted"/>
<sequence>MVVLGSKTTTINPAAETLASHLQFLNAKEEKLTGLLYFYDISGTRLGGISARNIRMFRALVEQQRQELKTKFWGDVIEASTGYEELLDLERMLQLRQGHNLSDTAVGKIVREEFTQLQEEHEKDIRSIQQALDVAKKKKEKRKKKKENNNSEIESVLEALQNAQELAKNYSRELSNFKDAEIARLREEQKNQAGCTAM</sequence>
<comment type="caution">
    <text evidence="2">The sequence shown here is derived from an EMBL/GenBank/DDBJ whole genome shotgun (WGS) entry which is preliminary data.</text>
</comment>
<gene>
    <name evidence="2" type="ORF">BGAL_0557g00010</name>
</gene>
<dbReference type="Proteomes" id="UP000308671">
    <property type="component" value="Unassembled WGS sequence"/>
</dbReference>
<keyword evidence="3" id="KW-1185">Reference proteome</keyword>
<feature type="coiled-coil region" evidence="1">
    <location>
        <begin position="111"/>
        <end position="180"/>
    </location>
</feature>
<dbReference type="AlphaFoldDB" id="A0A4S8QJC4"/>